<reference evidence="11 12" key="1">
    <citation type="submission" date="2017-10" db="EMBL/GenBank/DDBJ databases">
        <title>Nyctiphanis sp. nov., isolated from the stomach of the euphausiid Nyctiphanes simplex (Hansen, 1911) in the Gulf of California.</title>
        <authorList>
            <person name="Gomez-Gil B."/>
            <person name="Aguilar-Mendez M."/>
            <person name="Lopez-Cortes A."/>
            <person name="Gomez-Gutierrez J."/>
            <person name="Roque A."/>
            <person name="Lang E."/>
            <person name="Gonzalez-Castillo A."/>
        </authorList>
    </citation>
    <scope>NUCLEOTIDE SEQUENCE [LARGE SCALE GENOMIC DNA]</scope>
    <source>
        <strain evidence="11 12">CAIM 600</strain>
    </source>
</reference>
<comment type="caution">
    <text evidence="11">The sequence shown here is derived from an EMBL/GenBank/DDBJ whole genome shotgun (WGS) entry which is preliminary data.</text>
</comment>
<evidence type="ECO:0000256" key="8">
    <source>
        <dbReference type="ARBA" id="ARBA00049112"/>
    </source>
</evidence>
<gene>
    <name evidence="9" type="primary">kdsA</name>
    <name evidence="11" type="ORF">CS022_06075</name>
</gene>
<dbReference type="NCBIfam" id="NF003543">
    <property type="entry name" value="PRK05198.1"/>
    <property type="match status" value="1"/>
</dbReference>
<protein>
    <recommendedName>
        <fullName evidence="9">2-dehydro-3-deoxyphosphooctonate aldolase</fullName>
        <ecNumber evidence="9">2.5.1.55</ecNumber>
    </recommendedName>
    <alternativeName>
        <fullName evidence="9">3-deoxy-D-manno-octulosonic acid 8-phosphate synthase</fullName>
    </alternativeName>
    <alternativeName>
        <fullName evidence="9">KDO-8-phosphate synthase</fullName>
        <shortName evidence="9">KDO 8-P synthase</shortName>
        <shortName evidence="9">KDOPS</shortName>
    </alternativeName>
    <alternativeName>
        <fullName evidence="9">Phospho-2-dehydro-3-deoxyoctonate aldolase</fullName>
    </alternativeName>
</protein>
<dbReference type="EC" id="2.5.1.55" evidence="9"/>
<evidence type="ECO:0000256" key="3">
    <source>
        <dbReference type="ARBA" id="ARBA00004845"/>
    </source>
</evidence>
<dbReference type="InterPro" id="IPR006269">
    <property type="entry name" value="KDO8P_synthase"/>
</dbReference>
<dbReference type="AlphaFoldDB" id="A0A4Q0YXS6"/>
<organism evidence="11 12">
    <name type="scientific">Veronia nyctiphanis</name>
    <dbReference type="NCBI Taxonomy" id="1278244"/>
    <lineage>
        <taxon>Bacteria</taxon>
        <taxon>Pseudomonadati</taxon>
        <taxon>Pseudomonadota</taxon>
        <taxon>Gammaproteobacteria</taxon>
        <taxon>Vibrionales</taxon>
        <taxon>Vibrionaceae</taxon>
        <taxon>Veronia</taxon>
    </lineage>
</organism>
<dbReference type="SUPFAM" id="SSF51569">
    <property type="entry name" value="Aldolase"/>
    <property type="match status" value="1"/>
</dbReference>
<dbReference type="InterPro" id="IPR013785">
    <property type="entry name" value="Aldolase_TIM"/>
</dbReference>
<evidence type="ECO:0000313" key="12">
    <source>
        <dbReference type="Proteomes" id="UP000290287"/>
    </source>
</evidence>
<evidence type="ECO:0000256" key="4">
    <source>
        <dbReference type="ARBA" id="ARBA00010499"/>
    </source>
</evidence>
<accession>A0A4Q0YXS6</accession>
<evidence type="ECO:0000313" key="11">
    <source>
        <dbReference type="EMBL" id="RXJ73871.1"/>
    </source>
</evidence>
<dbReference type="UniPathway" id="UPA00357">
    <property type="reaction ID" value="UER00474"/>
</dbReference>
<comment type="subcellular location">
    <subcellularLocation>
        <location evidence="1 9">Cytoplasm</location>
    </subcellularLocation>
</comment>
<evidence type="ECO:0000256" key="9">
    <source>
        <dbReference type="HAMAP-Rule" id="MF_00056"/>
    </source>
</evidence>
<evidence type="ECO:0000256" key="1">
    <source>
        <dbReference type="ARBA" id="ARBA00004496"/>
    </source>
</evidence>
<sequence length="284" mass="31133">MTVQKTVQIGDIDVANDKPFVLFAGMNVLESRDLAMQICEHYVEVTQKLGIPYVFKASFDKANRSSVHSYRGPGMEEGMRIFEELKSTFGVKVITDIHEIHQAHPVSEVVDVIQLPAFLARQTDLVEAMAKTDAVINVKKPQFMSPGQVGNIVDKFAECGNEKVILCERGSCMGYDNLVVDMLGFEVMKKASKGSPVIFDVTHALQCRDPLGAASGGRREQTVDLARAGLGTKLAGLFIEAHPDPDNARCDGPSALPLDKLEPFLKQMKALDDLVKSFHDLDIG</sequence>
<evidence type="ECO:0000256" key="5">
    <source>
        <dbReference type="ARBA" id="ARBA00022490"/>
    </source>
</evidence>
<name>A0A4Q0YXS6_9GAMM</name>
<dbReference type="RefSeq" id="WP_129121544.1">
    <property type="nucleotide sequence ID" value="NZ_PEIB01000005.1"/>
</dbReference>
<evidence type="ECO:0000256" key="6">
    <source>
        <dbReference type="ARBA" id="ARBA00022679"/>
    </source>
</evidence>
<dbReference type="Gene3D" id="3.20.20.70">
    <property type="entry name" value="Aldolase class I"/>
    <property type="match status" value="1"/>
</dbReference>
<comment type="pathway">
    <text evidence="2">Bacterial outer membrane biogenesis; lipopolysaccharide biosynthesis.</text>
</comment>
<dbReference type="GO" id="GO:0008676">
    <property type="term" value="F:3-deoxy-8-phosphooctulonate synthase activity"/>
    <property type="evidence" value="ECO:0007669"/>
    <property type="project" value="UniProtKB-UniRule"/>
</dbReference>
<evidence type="ECO:0000259" key="10">
    <source>
        <dbReference type="Pfam" id="PF00793"/>
    </source>
</evidence>
<dbReference type="NCBIfam" id="NF009109">
    <property type="entry name" value="PRK12457.1"/>
    <property type="match status" value="1"/>
</dbReference>
<evidence type="ECO:0000256" key="7">
    <source>
        <dbReference type="ARBA" id="ARBA00022985"/>
    </source>
</evidence>
<dbReference type="GO" id="GO:0019294">
    <property type="term" value="P:keto-3-deoxy-D-manno-octulosonic acid biosynthetic process"/>
    <property type="evidence" value="ECO:0007669"/>
    <property type="project" value="UniProtKB-UniRule"/>
</dbReference>
<proteinExistence type="inferred from homology"/>
<dbReference type="InterPro" id="IPR006218">
    <property type="entry name" value="DAHP1/KDSA"/>
</dbReference>
<keyword evidence="5 9" id="KW-0963">Cytoplasm</keyword>
<dbReference type="UniPathway" id="UPA00030"/>
<comment type="similarity">
    <text evidence="4 9">Belongs to the KdsA family.</text>
</comment>
<feature type="domain" description="DAHP synthetase I/KDSA" evidence="10">
    <location>
        <begin position="11"/>
        <end position="276"/>
    </location>
</feature>
<dbReference type="FunFam" id="3.20.20.70:FF:000058">
    <property type="entry name" value="2-dehydro-3-deoxyphosphooctonate aldolase"/>
    <property type="match status" value="1"/>
</dbReference>
<dbReference type="EMBL" id="PEIB01000005">
    <property type="protein sequence ID" value="RXJ73871.1"/>
    <property type="molecule type" value="Genomic_DNA"/>
</dbReference>
<dbReference type="PANTHER" id="PTHR21057">
    <property type="entry name" value="PHOSPHO-2-DEHYDRO-3-DEOXYHEPTONATE ALDOLASE"/>
    <property type="match status" value="1"/>
</dbReference>
<dbReference type="Pfam" id="PF00793">
    <property type="entry name" value="DAHP_synth_1"/>
    <property type="match status" value="1"/>
</dbReference>
<keyword evidence="6 9" id="KW-0808">Transferase</keyword>
<dbReference type="Proteomes" id="UP000290287">
    <property type="component" value="Unassembled WGS sequence"/>
</dbReference>
<dbReference type="HAMAP" id="MF_00056">
    <property type="entry name" value="KDO8P_synth"/>
    <property type="match status" value="1"/>
</dbReference>
<evidence type="ECO:0000256" key="2">
    <source>
        <dbReference type="ARBA" id="ARBA00004756"/>
    </source>
</evidence>
<comment type="pathway">
    <text evidence="3 9">Carbohydrate biosynthesis; 3-deoxy-D-manno-octulosonate biosynthesis; 3-deoxy-D-manno-octulosonate from D-ribulose 5-phosphate: step 2/3.</text>
</comment>
<dbReference type="GO" id="GO:0005737">
    <property type="term" value="C:cytoplasm"/>
    <property type="evidence" value="ECO:0007669"/>
    <property type="project" value="UniProtKB-SubCell"/>
</dbReference>
<dbReference type="OrthoDB" id="9776934at2"/>
<keyword evidence="7 9" id="KW-0448">Lipopolysaccharide biosynthesis</keyword>
<keyword evidence="12" id="KW-1185">Reference proteome</keyword>
<comment type="catalytic activity">
    <reaction evidence="8 9">
        <text>D-arabinose 5-phosphate + phosphoenolpyruvate + H2O = 3-deoxy-alpha-D-manno-2-octulosonate-8-phosphate + phosphate</text>
        <dbReference type="Rhea" id="RHEA:14053"/>
        <dbReference type="ChEBI" id="CHEBI:15377"/>
        <dbReference type="ChEBI" id="CHEBI:43474"/>
        <dbReference type="ChEBI" id="CHEBI:57693"/>
        <dbReference type="ChEBI" id="CHEBI:58702"/>
        <dbReference type="ChEBI" id="CHEBI:85985"/>
        <dbReference type="EC" id="2.5.1.55"/>
    </reaction>
</comment>
<dbReference type="NCBIfam" id="TIGR01362">
    <property type="entry name" value="KDO8P_synth"/>
    <property type="match status" value="1"/>
</dbReference>